<evidence type="ECO:0000256" key="1">
    <source>
        <dbReference type="SAM" id="Phobius"/>
    </source>
</evidence>
<dbReference type="Proteomes" id="UP000176221">
    <property type="component" value="Unassembled WGS sequence"/>
</dbReference>
<gene>
    <name evidence="2" type="ORF">A2928_00230</name>
</gene>
<keyword evidence="1" id="KW-0812">Transmembrane</keyword>
<keyword evidence="1" id="KW-1133">Transmembrane helix</keyword>
<reference evidence="2 3" key="1">
    <citation type="journal article" date="2016" name="Nat. Commun.">
        <title>Thousands of microbial genomes shed light on interconnected biogeochemical processes in an aquifer system.</title>
        <authorList>
            <person name="Anantharaman K."/>
            <person name="Brown C.T."/>
            <person name="Hug L.A."/>
            <person name="Sharon I."/>
            <person name="Castelle C.J."/>
            <person name="Probst A.J."/>
            <person name="Thomas B.C."/>
            <person name="Singh A."/>
            <person name="Wilkins M.J."/>
            <person name="Karaoz U."/>
            <person name="Brodie E.L."/>
            <person name="Williams K.H."/>
            <person name="Hubbard S.S."/>
            <person name="Banfield J.F."/>
        </authorList>
    </citation>
    <scope>NUCLEOTIDE SEQUENCE [LARGE SCALE GENOMIC DNA]</scope>
</reference>
<feature type="transmembrane region" description="Helical" evidence="1">
    <location>
        <begin position="28"/>
        <end position="46"/>
    </location>
</feature>
<dbReference type="STRING" id="1802319.A2928_00230"/>
<protein>
    <submittedName>
        <fullName evidence="2">Uncharacterized protein</fullName>
    </submittedName>
</protein>
<accession>A0A1G2N761</accession>
<evidence type="ECO:0000313" key="3">
    <source>
        <dbReference type="Proteomes" id="UP000176221"/>
    </source>
</evidence>
<sequence length="179" mass="19845">MHNLLPHNERQVVKREAFLRKVAVCEGLAFFVFFIAIVFLLPAFFYSSIRDKFLATEQTEAKKESELEGGDIGTELARAEKQARLILAEKAAVSHTDLVNTISKLSPAGVRIVSFVFNKEDGGRVPTVISGIASTRDALVKFENNLKGSDQFESVLLPIGVFAEESDLSFTITFSYKII</sequence>
<proteinExistence type="predicted"/>
<evidence type="ECO:0000313" key="2">
    <source>
        <dbReference type="EMBL" id="OHA32006.1"/>
    </source>
</evidence>
<name>A0A1G2N761_9BACT</name>
<keyword evidence="1" id="KW-0472">Membrane</keyword>
<dbReference type="AlphaFoldDB" id="A0A1G2N761"/>
<dbReference type="EMBL" id="MHRX01000056">
    <property type="protein sequence ID" value="OHA32006.1"/>
    <property type="molecule type" value="Genomic_DNA"/>
</dbReference>
<comment type="caution">
    <text evidence="2">The sequence shown here is derived from an EMBL/GenBank/DDBJ whole genome shotgun (WGS) entry which is preliminary data.</text>
</comment>
<organism evidence="2 3">
    <name type="scientific">Candidatus Taylorbacteria bacterium RIFCSPLOWO2_01_FULL_45_15b</name>
    <dbReference type="NCBI Taxonomy" id="1802319"/>
    <lineage>
        <taxon>Bacteria</taxon>
        <taxon>Candidatus Tayloriibacteriota</taxon>
    </lineage>
</organism>